<dbReference type="EC" id="3.6.1.27" evidence="3 17"/>
<keyword evidence="12 17" id="KW-0046">Antibiotic resistance</keyword>
<dbReference type="EMBL" id="AHSR01000006">
    <property type="protein sequence ID" value="EMC25345.1"/>
    <property type="molecule type" value="Genomic_DNA"/>
</dbReference>
<feature type="transmembrane region" description="Helical" evidence="17">
    <location>
        <begin position="49"/>
        <end position="67"/>
    </location>
</feature>
<keyword evidence="7 17" id="KW-0378">Hydrolase</keyword>
<evidence type="ECO:0000313" key="18">
    <source>
        <dbReference type="EMBL" id="EMC25345.1"/>
    </source>
</evidence>
<evidence type="ECO:0000256" key="7">
    <source>
        <dbReference type="ARBA" id="ARBA00022801"/>
    </source>
</evidence>
<feature type="transmembrane region" description="Helical" evidence="17">
    <location>
        <begin position="226"/>
        <end position="244"/>
    </location>
</feature>
<dbReference type="RefSeq" id="WP_002275187.1">
    <property type="nucleotide sequence ID" value="NZ_AHSR01000006.1"/>
</dbReference>
<dbReference type="PANTHER" id="PTHR30622:SF3">
    <property type="entry name" value="UNDECAPRENYL-DIPHOSPHATASE"/>
    <property type="match status" value="1"/>
</dbReference>
<evidence type="ECO:0000256" key="11">
    <source>
        <dbReference type="ARBA" id="ARBA00023136"/>
    </source>
</evidence>
<evidence type="ECO:0000256" key="9">
    <source>
        <dbReference type="ARBA" id="ARBA00022984"/>
    </source>
</evidence>
<dbReference type="AlphaFoldDB" id="A0A829BTP3"/>
<evidence type="ECO:0000256" key="17">
    <source>
        <dbReference type="HAMAP-Rule" id="MF_01006"/>
    </source>
</evidence>
<evidence type="ECO:0000256" key="1">
    <source>
        <dbReference type="ARBA" id="ARBA00004651"/>
    </source>
</evidence>
<feature type="transmembrane region" description="Helical" evidence="17">
    <location>
        <begin position="155"/>
        <end position="182"/>
    </location>
</feature>
<feature type="transmembrane region" description="Helical" evidence="17">
    <location>
        <begin position="194"/>
        <end position="214"/>
    </location>
</feature>
<dbReference type="GO" id="GO:0046677">
    <property type="term" value="P:response to antibiotic"/>
    <property type="evidence" value="ECO:0007669"/>
    <property type="project" value="UniProtKB-UniRule"/>
</dbReference>
<accession>A0A829BTP3</accession>
<proteinExistence type="inferred from homology"/>
<keyword evidence="6 17" id="KW-0812">Transmembrane</keyword>
<dbReference type="Pfam" id="PF02673">
    <property type="entry name" value="BacA"/>
    <property type="match status" value="1"/>
</dbReference>
<evidence type="ECO:0000256" key="12">
    <source>
        <dbReference type="ARBA" id="ARBA00023251"/>
    </source>
</evidence>
<comment type="miscellaneous">
    <text evidence="17">Bacitracin is thought to be involved in the inhibition of peptidoglycan synthesis by sequestering undecaprenyl diphosphate, thereby reducing the pool of lipid carrier available.</text>
</comment>
<sequence length="281" mass="31397">MLFFEIIKAIIFGIVEGITEWLPISSTGHLILVEEFIHFNNANAAFTNMFNVVIQLGAILAVVVIYFDRLNPFKSGKTAREVQITWQLWAKVILSALPAAVIGLIFDDWLDAHFQNFFSVALMLILYGIAFIYVERRHQGVEPQVTHLVSLPYKTAFFIGLFQVLSLIPGTSRSGATILGGILLGTSRQVATEFTFFLGIPIMFGASLVKVLKFIVSGTILTGSQLFILLVAMLVAFAVSLYVIRFLTDYVKNHDFTFFGKYRIGLGIFLLFYGLMKVLFG</sequence>
<keyword evidence="5 17" id="KW-1003">Cell membrane</keyword>
<organism evidence="18 19">
    <name type="scientific">Streptococcus mutans SM6</name>
    <dbReference type="NCBI Taxonomy" id="857119"/>
    <lineage>
        <taxon>Bacteria</taxon>
        <taxon>Bacillati</taxon>
        <taxon>Bacillota</taxon>
        <taxon>Bacilli</taxon>
        <taxon>Lactobacillales</taxon>
        <taxon>Streptococcaceae</taxon>
        <taxon>Streptococcus</taxon>
    </lineage>
</organism>
<dbReference type="GO" id="GO:0008360">
    <property type="term" value="P:regulation of cell shape"/>
    <property type="evidence" value="ECO:0007669"/>
    <property type="project" value="UniProtKB-KW"/>
</dbReference>
<protein>
    <recommendedName>
        <fullName evidence="4 17">Undecaprenyl-diphosphatase</fullName>
        <ecNumber evidence="3 17">3.6.1.27</ecNumber>
    </recommendedName>
    <alternativeName>
        <fullName evidence="15 17">Bacitracin resistance protein</fullName>
    </alternativeName>
    <alternativeName>
        <fullName evidence="14 17">Undecaprenyl pyrophosphate phosphatase</fullName>
    </alternativeName>
</protein>
<evidence type="ECO:0000256" key="16">
    <source>
        <dbReference type="ARBA" id="ARBA00047594"/>
    </source>
</evidence>
<evidence type="ECO:0000256" key="10">
    <source>
        <dbReference type="ARBA" id="ARBA00022989"/>
    </source>
</evidence>
<evidence type="ECO:0000256" key="8">
    <source>
        <dbReference type="ARBA" id="ARBA00022960"/>
    </source>
</evidence>
<evidence type="ECO:0000256" key="4">
    <source>
        <dbReference type="ARBA" id="ARBA00021581"/>
    </source>
</evidence>
<dbReference type="HAMAP" id="MF_01006">
    <property type="entry name" value="Undec_diphosphatase"/>
    <property type="match status" value="1"/>
</dbReference>
<evidence type="ECO:0000256" key="5">
    <source>
        <dbReference type="ARBA" id="ARBA00022475"/>
    </source>
</evidence>
<keyword evidence="11 17" id="KW-0472">Membrane</keyword>
<gene>
    <name evidence="17" type="primary">uppP</name>
    <name evidence="18" type="ORF">SMU82_01826</name>
</gene>
<dbReference type="GeneID" id="93860166"/>
<evidence type="ECO:0000256" key="13">
    <source>
        <dbReference type="ARBA" id="ARBA00023316"/>
    </source>
</evidence>
<feature type="transmembrane region" description="Helical" evidence="17">
    <location>
        <begin position="112"/>
        <end position="134"/>
    </location>
</feature>
<keyword evidence="10 17" id="KW-1133">Transmembrane helix</keyword>
<evidence type="ECO:0000256" key="2">
    <source>
        <dbReference type="ARBA" id="ARBA00010621"/>
    </source>
</evidence>
<comment type="caution">
    <text evidence="18">The sequence shown here is derived from an EMBL/GenBank/DDBJ whole genome shotgun (WGS) entry which is preliminary data.</text>
</comment>
<dbReference type="GO" id="GO:0050380">
    <property type="term" value="F:undecaprenyl-diphosphatase activity"/>
    <property type="evidence" value="ECO:0007669"/>
    <property type="project" value="UniProtKB-UniRule"/>
</dbReference>
<dbReference type="GO" id="GO:0009252">
    <property type="term" value="P:peptidoglycan biosynthetic process"/>
    <property type="evidence" value="ECO:0007669"/>
    <property type="project" value="UniProtKB-KW"/>
</dbReference>
<feature type="transmembrane region" description="Helical" evidence="17">
    <location>
        <begin position="88"/>
        <end position="106"/>
    </location>
</feature>
<keyword evidence="13 17" id="KW-0961">Cell wall biogenesis/degradation</keyword>
<dbReference type="NCBIfam" id="NF001391">
    <property type="entry name" value="PRK00281.1-5"/>
    <property type="match status" value="1"/>
</dbReference>
<dbReference type="GO" id="GO:0005886">
    <property type="term" value="C:plasma membrane"/>
    <property type="evidence" value="ECO:0007669"/>
    <property type="project" value="UniProtKB-SubCell"/>
</dbReference>
<dbReference type="Proteomes" id="UP000011676">
    <property type="component" value="Unassembled WGS sequence"/>
</dbReference>
<dbReference type="GO" id="GO:0071555">
    <property type="term" value="P:cell wall organization"/>
    <property type="evidence" value="ECO:0007669"/>
    <property type="project" value="UniProtKB-KW"/>
</dbReference>
<evidence type="ECO:0000256" key="3">
    <source>
        <dbReference type="ARBA" id="ARBA00012374"/>
    </source>
</evidence>
<comment type="subcellular location">
    <subcellularLocation>
        <location evidence="1 17">Cell membrane</location>
        <topology evidence="1 17">Multi-pass membrane protein</topology>
    </subcellularLocation>
</comment>
<dbReference type="NCBIfam" id="NF001390">
    <property type="entry name" value="PRK00281.1-4"/>
    <property type="match status" value="1"/>
</dbReference>
<name>A0A829BTP3_STRMG</name>
<evidence type="ECO:0000256" key="14">
    <source>
        <dbReference type="ARBA" id="ARBA00032707"/>
    </source>
</evidence>
<comment type="similarity">
    <text evidence="2 17">Belongs to the UppP family.</text>
</comment>
<evidence type="ECO:0000256" key="15">
    <source>
        <dbReference type="ARBA" id="ARBA00032932"/>
    </source>
</evidence>
<keyword evidence="9 17" id="KW-0573">Peptidoglycan synthesis</keyword>
<comment type="function">
    <text evidence="17">Catalyzes the dephosphorylation of undecaprenyl diphosphate (UPP). Confers resistance to bacitracin.</text>
</comment>
<reference evidence="18 19" key="1">
    <citation type="journal article" date="2013" name="Mol. Biol. Evol.">
        <title>Evolutionary and population genomics of the cavity causing bacteria Streptococcus mutans.</title>
        <authorList>
            <person name="Cornejo O.E."/>
            <person name="Lefebure T."/>
            <person name="Pavinski Bitar P.D."/>
            <person name="Lang P."/>
            <person name="Richards V.P."/>
            <person name="Eilertson K."/>
            <person name="Do T."/>
            <person name="Beighton D."/>
            <person name="Zeng L."/>
            <person name="Ahn S.J."/>
            <person name="Burne R.A."/>
            <person name="Siepel A."/>
            <person name="Bustamante C.D."/>
            <person name="Stanhope M.J."/>
        </authorList>
    </citation>
    <scope>NUCLEOTIDE SEQUENCE [LARGE SCALE GENOMIC DNA]</scope>
    <source>
        <strain evidence="18 19">SM6</strain>
    </source>
</reference>
<evidence type="ECO:0000256" key="6">
    <source>
        <dbReference type="ARBA" id="ARBA00022692"/>
    </source>
</evidence>
<dbReference type="PANTHER" id="PTHR30622">
    <property type="entry name" value="UNDECAPRENYL-DIPHOSPHATASE"/>
    <property type="match status" value="1"/>
</dbReference>
<feature type="transmembrane region" description="Helical" evidence="17">
    <location>
        <begin position="264"/>
        <end position="280"/>
    </location>
</feature>
<comment type="catalytic activity">
    <reaction evidence="16 17">
        <text>di-trans,octa-cis-undecaprenyl diphosphate + H2O = di-trans,octa-cis-undecaprenyl phosphate + phosphate + H(+)</text>
        <dbReference type="Rhea" id="RHEA:28094"/>
        <dbReference type="ChEBI" id="CHEBI:15377"/>
        <dbReference type="ChEBI" id="CHEBI:15378"/>
        <dbReference type="ChEBI" id="CHEBI:43474"/>
        <dbReference type="ChEBI" id="CHEBI:58405"/>
        <dbReference type="ChEBI" id="CHEBI:60392"/>
        <dbReference type="EC" id="3.6.1.27"/>
    </reaction>
</comment>
<dbReference type="InterPro" id="IPR003824">
    <property type="entry name" value="UppP"/>
</dbReference>
<keyword evidence="8 17" id="KW-0133">Cell shape</keyword>
<evidence type="ECO:0000313" key="19">
    <source>
        <dbReference type="Proteomes" id="UP000011676"/>
    </source>
</evidence>